<feature type="transmembrane region" description="Helical" evidence="1">
    <location>
        <begin position="218"/>
        <end position="251"/>
    </location>
</feature>
<evidence type="ECO:0000313" key="3">
    <source>
        <dbReference type="Proteomes" id="UP000305471"/>
    </source>
</evidence>
<evidence type="ECO:0000313" key="2">
    <source>
        <dbReference type="EMBL" id="TKB04772.1"/>
    </source>
</evidence>
<evidence type="ECO:0000256" key="1">
    <source>
        <dbReference type="SAM" id="Phobius"/>
    </source>
</evidence>
<dbReference type="RefSeq" id="WP_136780594.1">
    <property type="nucleotide sequence ID" value="NZ_SWCO01000001.1"/>
</dbReference>
<organism evidence="2 3">
    <name type="scientific">Alteromonas portus</name>
    <dbReference type="NCBI Taxonomy" id="2565549"/>
    <lineage>
        <taxon>Bacteria</taxon>
        <taxon>Pseudomonadati</taxon>
        <taxon>Pseudomonadota</taxon>
        <taxon>Gammaproteobacteria</taxon>
        <taxon>Alteromonadales</taxon>
        <taxon>Alteromonadaceae</taxon>
        <taxon>Alteromonas/Salinimonas group</taxon>
        <taxon>Alteromonas</taxon>
    </lineage>
</organism>
<proteinExistence type="predicted"/>
<accession>A0A4U0ZLQ4</accession>
<dbReference type="EMBL" id="SWCO01000001">
    <property type="protein sequence ID" value="TKB04772.1"/>
    <property type="molecule type" value="Genomic_DNA"/>
</dbReference>
<sequence length="431" mass="49011">MPLERFIPYRKCDVITLCENLLARERADFRTFSTLLVRRIHYKYHEQLEALKNSYSHFDPNKDTRDLQLFSNDAVRKQSQKAFSQGFAHLLNAANFEKVTDDDLEAALNEESLFKVRLAVSFEDFEDVVFYRRGESVKTETIRTFFGLRKKQVSFTNYDKVAVYITFKDESYFKGKGQMPATFKPGSTIVKLFQNVPKADLEMLFPNSEVKMRPLDKLIISASAAIGGTVVLVTKLGASLLLMASFLAFWLGFKDDEVELTKQSLITFGIGMGVFGSFVFKEWTKFKNRKIRFMKALSDNLYFKNLDNNAGVFHTLIDAAEEEDCKEVLLAYTFLLKCSEAFSENSAAYGASRSENEIAAGGMTLATLDSAIESYFLEELNCALDFDVTDAITKLVDMELVEQDGDVFVARALNDAVKTLDDYWDNIYQPV</sequence>
<dbReference type="Proteomes" id="UP000305471">
    <property type="component" value="Unassembled WGS sequence"/>
</dbReference>
<dbReference type="OrthoDB" id="445083at2"/>
<dbReference type="PANTHER" id="PTHR33645:SF11">
    <property type="entry name" value="AMINOPEPTIDASE (DUF3754)"/>
    <property type="match status" value="1"/>
</dbReference>
<keyword evidence="1" id="KW-0472">Membrane</keyword>
<dbReference type="AlphaFoldDB" id="A0A4U0ZLQ4"/>
<keyword evidence="1" id="KW-0812">Transmembrane</keyword>
<keyword evidence="3" id="KW-1185">Reference proteome</keyword>
<dbReference type="InterPro" id="IPR022227">
    <property type="entry name" value="DUF3754"/>
</dbReference>
<comment type="caution">
    <text evidence="2">The sequence shown here is derived from an EMBL/GenBank/DDBJ whole genome shotgun (WGS) entry which is preliminary data.</text>
</comment>
<dbReference type="PANTHER" id="PTHR33645">
    <property type="entry name" value="AMINOPEPTIDASE (DUF3754)"/>
    <property type="match status" value="1"/>
</dbReference>
<reference evidence="2 3" key="1">
    <citation type="submission" date="2019-04" db="EMBL/GenBank/DDBJ databases">
        <title>Alteromonas portus sp. nov., an alginate lyase-excreting marine bacterium.</title>
        <authorList>
            <person name="Huang H."/>
            <person name="Mo K."/>
            <person name="Bao S."/>
        </authorList>
    </citation>
    <scope>NUCLEOTIDE SEQUENCE [LARGE SCALE GENOMIC DNA]</scope>
    <source>
        <strain evidence="2 3">HB161718</strain>
    </source>
</reference>
<gene>
    <name evidence="2" type="ORF">E5672_01380</name>
</gene>
<protein>
    <submittedName>
        <fullName evidence="2">DUF3754 domain-containing protein</fullName>
    </submittedName>
</protein>
<keyword evidence="1" id="KW-1133">Transmembrane helix</keyword>
<name>A0A4U0ZLQ4_9ALTE</name>
<dbReference type="Pfam" id="PF12576">
    <property type="entry name" value="DUF3754"/>
    <property type="match status" value="1"/>
</dbReference>
<feature type="transmembrane region" description="Helical" evidence="1">
    <location>
        <begin position="263"/>
        <end position="280"/>
    </location>
</feature>